<dbReference type="Pfam" id="PF01725">
    <property type="entry name" value="Ham1p_like"/>
    <property type="match status" value="1"/>
</dbReference>
<name>A0A068Y1E0_ECHMU</name>
<comment type="similarity">
    <text evidence="1">Belongs to the HAM1 NTPase family.</text>
</comment>
<reference evidence="3" key="2">
    <citation type="submission" date="2015-11" db="EMBL/GenBank/DDBJ databases">
        <authorList>
            <person name="Zhang Y."/>
            <person name="Guo Z."/>
        </authorList>
    </citation>
    <scope>NUCLEOTIDE SEQUENCE</scope>
</reference>
<reference evidence="3" key="1">
    <citation type="journal article" date="2013" name="Nature">
        <title>The genomes of four tapeworm species reveal adaptations to parasitism.</title>
        <authorList>
            <person name="Tsai I.J."/>
            <person name="Zarowiecki M."/>
            <person name="Holroyd N."/>
            <person name="Garciarrubio A."/>
            <person name="Sanchez-Flores A."/>
            <person name="Brooks K.L."/>
            <person name="Tracey A."/>
            <person name="Bobes R.J."/>
            <person name="Fragoso G."/>
            <person name="Sciutto E."/>
            <person name="Aslett M."/>
            <person name="Beasley H."/>
            <person name="Bennett H.M."/>
            <person name="Cai J."/>
            <person name="Camicia F."/>
            <person name="Clark R."/>
            <person name="Cucher M."/>
            <person name="De Silva N."/>
            <person name="Day T.A."/>
            <person name="Deplazes P."/>
            <person name="Estrada K."/>
            <person name="Fernandez C."/>
            <person name="Holland P.W."/>
            <person name="Hou J."/>
            <person name="Hu S."/>
            <person name="Huckvale T."/>
            <person name="Hung S.S."/>
            <person name="Kamenetzky L."/>
            <person name="Keane J.A."/>
            <person name="Kiss F."/>
            <person name="Koziol U."/>
            <person name="Lambert O."/>
            <person name="Liu K."/>
            <person name="Luo X."/>
            <person name="Luo Y."/>
            <person name="Macchiaroli N."/>
            <person name="Nichol S."/>
            <person name="Paps J."/>
            <person name="Parkinson J."/>
            <person name="Pouchkina-Stantcheva N."/>
            <person name="Riddiford N."/>
            <person name="Rosenzvit M."/>
            <person name="Salinas G."/>
            <person name="Wasmuth J.D."/>
            <person name="Zamanian M."/>
            <person name="Zheng Y."/>
            <person name="Cai X."/>
            <person name="Soberon X."/>
            <person name="Olson P.D."/>
            <person name="Laclette J.P."/>
            <person name="Brehm K."/>
            <person name="Berriman M."/>
            <person name="Garciarrubio A."/>
            <person name="Bobes R.J."/>
            <person name="Fragoso G."/>
            <person name="Sanchez-Flores A."/>
            <person name="Estrada K."/>
            <person name="Cevallos M.A."/>
            <person name="Morett E."/>
            <person name="Gonzalez V."/>
            <person name="Portillo T."/>
            <person name="Ochoa-Leyva A."/>
            <person name="Jose M.V."/>
            <person name="Sciutto E."/>
            <person name="Landa A."/>
            <person name="Jimenez L."/>
            <person name="Valdes V."/>
            <person name="Carrero J.C."/>
            <person name="Larralde C."/>
            <person name="Morales-Montor J."/>
            <person name="Limon-Lason J."/>
            <person name="Soberon X."/>
            <person name="Laclette J.P."/>
        </authorList>
    </citation>
    <scope>NUCLEOTIDE SEQUENCE [LARGE SCALE GENOMIC DNA]</scope>
</reference>
<dbReference type="SUPFAM" id="SSF52972">
    <property type="entry name" value="ITPase-like"/>
    <property type="match status" value="1"/>
</dbReference>
<organism evidence="3 4">
    <name type="scientific">Echinococcus multilocularis</name>
    <name type="common">Fox tapeworm</name>
    <dbReference type="NCBI Taxonomy" id="6211"/>
    <lineage>
        <taxon>Eukaryota</taxon>
        <taxon>Metazoa</taxon>
        <taxon>Spiralia</taxon>
        <taxon>Lophotrochozoa</taxon>
        <taxon>Platyhelminthes</taxon>
        <taxon>Cestoda</taxon>
        <taxon>Eucestoda</taxon>
        <taxon>Cyclophyllidea</taxon>
        <taxon>Taeniidae</taxon>
        <taxon>Echinococcus</taxon>
    </lineage>
</organism>
<dbReference type="STRING" id="6211.A0A068Y1E0"/>
<protein>
    <submittedName>
        <fullName evidence="3">Ham1 protein</fullName>
    </submittedName>
</protein>
<dbReference type="AlphaFoldDB" id="A0A068Y1E0"/>
<dbReference type="GO" id="GO:0009143">
    <property type="term" value="P:nucleoside triphosphate catabolic process"/>
    <property type="evidence" value="ECO:0007669"/>
    <property type="project" value="InterPro"/>
</dbReference>
<dbReference type="GO" id="GO:0047429">
    <property type="term" value="F:nucleoside triphosphate diphosphatase activity"/>
    <property type="evidence" value="ECO:0007669"/>
    <property type="project" value="InterPro"/>
</dbReference>
<keyword evidence="2" id="KW-0378">Hydrolase</keyword>
<dbReference type="PANTHER" id="PTHR11067">
    <property type="entry name" value="INOSINE TRIPHOSPHATE PYROPHOSPHATASE/HAM1 PROTEIN"/>
    <property type="match status" value="1"/>
</dbReference>
<gene>
    <name evidence="3" type="ORF">EmuJ_000334900</name>
</gene>
<dbReference type="GO" id="GO:0005737">
    <property type="term" value="C:cytoplasm"/>
    <property type="evidence" value="ECO:0007669"/>
    <property type="project" value="TreeGrafter"/>
</dbReference>
<dbReference type="PANTHER" id="PTHR11067:SF9">
    <property type="entry name" value="INOSINE TRIPHOSPHATE PYROPHOSPHATASE"/>
    <property type="match status" value="1"/>
</dbReference>
<evidence type="ECO:0000313" key="4">
    <source>
        <dbReference type="Proteomes" id="UP000017246"/>
    </source>
</evidence>
<evidence type="ECO:0000256" key="2">
    <source>
        <dbReference type="ARBA" id="ARBA00022801"/>
    </source>
</evidence>
<dbReference type="Gene3D" id="3.90.950.10">
    <property type="match status" value="1"/>
</dbReference>
<evidence type="ECO:0000313" key="3">
    <source>
        <dbReference type="EMBL" id="CDS36266.1"/>
    </source>
</evidence>
<proteinExistence type="inferred from homology"/>
<keyword evidence="4" id="KW-1185">Reference proteome</keyword>
<dbReference type="EMBL" id="LN902847">
    <property type="protein sequence ID" value="CDS36266.1"/>
    <property type="molecule type" value="Genomic_DNA"/>
</dbReference>
<evidence type="ECO:0000256" key="1">
    <source>
        <dbReference type="ARBA" id="ARBA00008023"/>
    </source>
</evidence>
<dbReference type="InterPro" id="IPR029001">
    <property type="entry name" value="ITPase-like_fam"/>
</dbReference>
<sequence length="191" mass="20046">MSWPLHRRISFARAYVGCYQGGEGGRAHGLESYSGEFSCTLRCLGSTVVVSAASFPSNGIESCAASAPPPSIQSAPIFVQRTTPQNVVGVTTIGDCAIGVATAKLTDAAPPPHLLPISYVTSNPDRLCKTMEILGKEYVRMQGSSAEEIAGVKCEQAARMVGGAVLVEDMCLAFDALKGLPGPYIKWFSGS</sequence>
<dbReference type="OrthoDB" id="6288734at2759"/>
<dbReference type="Proteomes" id="UP000017246">
    <property type="component" value="Unassembled WGS sequence"/>
</dbReference>
<dbReference type="InterPro" id="IPR002637">
    <property type="entry name" value="RdgB/HAM1"/>
</dbReference>
<accession>A0A068Y1E0</accession>
<dbReference type="eggNOG" id="KOG3222">
    <property type="taxonomic scope" value="Eukaryota"/>
</dbReference>